<protein>
    <submittedName>
        <fullName evidence="1">Uncharacterized protein</fullName>
    </submittedName>
</protein>
<comment type="caution">
    <text evidence="1">The sequence shown here is derived from an EMBL/GenBank/DDBJ whole genome shotgun (WGS) entry which is preliminary data.</text>
</comment>
<dbReference type="Gene3D" id="3.40.50.1820">
    <property type="entry name" value="alpha/beta hydrolase"/>
    <property type="match status" value="1"/>
</dbReference>
<gene>
    <name evidence="1" type="ORF">D7V94_18430</name>
</gene>
<evidence type="ECO:0000313" key="2">
    <source>
        <dbReference type="Proteomes" id="UP000280696"/>
    </source>
</evidence>
<organism evidence="1 2">
    <name type="scientific">Parablautia intestinalis</name>
    <dbReference type="NCBI Taxonomy" id="2320100"/>
    <lineage>
        <taxon>Bacteria</taxon>
        <taxon>Bacillati</taxon>
        <taxon>Bacillota</taxon>
        <taxon>Clostridia</taxon>
        <taxon>Lachnospirales</taxon>
        <taxon>Lachnospiraceae</taxon>
        <taxon>Parablautia</taxon>
    </lineage>
</organism>
<proteinExistence type="predicted"/>
<keyword evidence="2" id="KW-1185">Reference proteome</keyword>
<accession>A0A3A9AD83</accession>
<dbReference type="AlphaFoldDB" id="A0A3A9AD83"/>
<reference evidence="1 2" key="1">
    <citation type="submission" date="2018-09" db="EMBL/GenBank/DDBJ databases">
        <title>Murine metabolic-syndrome-specific gut microbial biobank.</title>
        <authorList>
            <person name="Liu C."/>
        </authorList>
    </citation>
    <scope>NUCLEOTIDE SEQUENCE [LARGE SCALE GENOMIC DNA]</scope>
    <source>
        <strain evidence="1 2">0.1xD8-82</strain>
    </source>
</reference>
<dbReference type="InterPro" id="IPR029058">
    <property type="entry name" value="AB_hydrolase_fold"/>
</dbReference>
<dbReference type="Proteomes" id="UP000280696">
    <property type="component" value="Unassembled WGS sequence"/>
</dbReference>
<sequence length="110" mass="13040">MRHAGSKALRTADSLIGTDKDIYALVEKIWRKKEMPRMFQACGTKNFTWDINEKMRDFFYAKNMDLTWEQETGIHCRGFWSIYIEKSAWQLILSIANLCRSHKFESQGRI</sequence>
<dbReference type="EMBL" id="RAYQ01000023">
    <property type="protein sequence ID" value="RKI89429.1"/>
    <property type="molecule type" value="Genomic_DNA"/>
</dbReference>
<evidence type="ECO:0000313" key="1">
    <source>
        <dbReference type="EMBL" id="RKI89429.1"/>
    </source>
</evidence>
<dbReference type="RefSeq" id="WP_120471772.1">
    <property type="nucleotide sequence ID" value="NZ_RAYQ01000023.1"/>
</dbReference>
<name>A0A3A9AD83_9FIRM</name>
<dbReference type="OrthoDB" id="9803578at2"/>